<sequence>MGAHSAPESTATQTQHPWRATARTVVALLFGLTPLLPSIIETLGLDTAIPLVAGVLGVSGAVTRVLAVPGVDAVLRQYLPALAASPREEK</sequence>
<evidence type="ECO:0000313" key="1">
    <source>
        <dbReference type="EMBL" id="PQP24174.1"/>
    </source>
</evidence>
<dbReference type="AlphaFoldDB" id="A0A2S8JAV5"/>
<protein>
    <recommendedName>
        <fullName evidence="3">Holin</fullName>
    </recommendedName>
</protein>
<dbReference type="RefSeq" id="WP_105415333.1">
    <property type="nucleotide sequence ID" value="NZ_PUIO01000015.1"/>
</dbReference>
<reference evidence="2" key="1">
    <citation type="submission" date="2018-02" db="EMBL/GenBank/DDBJ databases">
        <title>Draft genome sequencing of Rhodococcus opacus KU647198.</title>
        <authorList>
            <person name="Zheng B.-X."/>
        </authorList>
    </citation>
    <scope>NUCLEOTIDE SEQUENCE [LARGE SCALE GENOMIC DNA]</scope>
    <source>
        <strain evidence="2">04-OD7</strain>
    </source>
</reference>
<name>A0A2S8JAV5_RHOOP</name>
<proteinExistence type="predicted"/>
<comment type="caution">
    <text evidence="1">The sequence shown here is derived from an EMBL/GenBank/DDBJ whole genome shotgun (WGS) entry which is preliminary data.</text>
</comment>
<gene>
    <name evidence="1" type="ORF">C5613_14940</name>
</gene>
<dbReference type="EMBL" id="PUIO01000015">
    <property type="protein sequence ID" value="PQP24174.1"/>
    <property type="molecule type" value="Genomic_DNA"/>
</dbReference>
<evidence type="ECO:0008006" key="3">
    <source>
        <dbReference type="Google" id="ProtNLM"/>
    </source>
</evidence>
<organism evidence="1 2">
    <name type="scientific">Rhodococcus opacus</name>
    <name type="common">Nocardia opaca</name>
    <dbReference type="NCBI Taxonomy" id="37919"/>
    <lineage>
        <taxon>Bacteria</taxon>
        <taxon>Bacillati</taxon>
        <taxon>Actinomycetota</taxon>
        <taxon>Actinomycetes</taxon>
        <taxon>Mycobacteriales</taxon>
        <taxon>Nocardiaceae</taxon>
        <taxon>Rhodococcus</taxon>
    </lineage>
</organism>
<dbReference type="Proteomes" id="UP000239290">
    <property type="component" value="Unassembled WGS sequence"/>
</dbReference>
<evidence type="ECO:0000313" key="2">
    <source>
        <dbReference type="Proteomes" id="UP000239290"/>
    </source>
</evidence>
<accession>A0A2S8JAV5</accession>